<gene>
    <name evidence="2" type="ORF">KYC_15282</name>
</gene>
<dbReference type="STRING" id="477184.KYC_15282"/>
<feature type="compositionally biased region" description="Acidic residues" evidence="1">
    <location>
        <begin position="16"/>
        <end position="33"/>
    </location>
</feature>
<evidence type="ECO:0000256" key="1">
    <source>
        <dbReference type="SAM" id="MobiDB-lite"/>
    </source>
</evidence>
<dbReference type="AlphaFoldDB" id="H0F8F8"/>
<protein>
    <submittedName>
        <fullName evidence="2">Uncharacterized protein</fullName>
    </submittedName>
</protein>
<evidence type="ECO:0000313" key="2">
    <source>
        <dbReference type="EMBL" id="EHK65591.1"/>
    </source>
</evidence>
<keyword evidence="3" id="KW-1185">Reference proteome</keyword>
<organism evidence="2 3">
    <name type="scientific">Achromobacter arsenitoxydans SY8</name>
    <dbReference type="NCBI Taxonomy" id="477184"/>
    <lineage>
        <taxon>Bacteria</taxon>
        <taxon>Pseudomonadati</taxon>
        <taxon>Pseudomonadota</taxon>
        <taxon>Betaproteobacteria</taxon>
        <taxon>Burkholderiales</taxon>
        <taxon>Alcaligenaceae</taxon>
        <taxon>Achromobacter</taxon>
    </lineage>
</organism>
<feature type="region of interest" description="Disordered" evidence="1">
    <location>
        <begin position="1"/>
        <end position="39"/>
    </location>
</feature>
<dbReference type="EMBL" id="AGUF01000052">
    <property type="protein sequence ID" value="EHK65591.1"/>
    <property type="molecule type" value="Genomic_DNA"/>
</dbReference>
<proteinExistence type="predicted"/>
<reference evidence="2 3" key="1">
    <citation type="journal article" date="2012" name="J. Bacteriol.">
        <title>Genome sequence of the highly efficient arsenite-oxidizing bacterium Achromobacter arsenitoxydans SY8.</title>
        <authorList>
            <person name="Li X."/>
            <person name="Hu Y."/>
            <person name="Gong J."/>
            <person name="Lin Y."/>
            <person name="Johnstone L."/>
            <person name="Rensing C."/>
            <person name="Wang G."/>
        </authorList>
    </citation>
    <scope>NUCLEOTIDE SEQUENCE [LARGE SCALE GENOMIC DNA]</scope>
    <source>
        <strain evidence="2 3">SY8</strain>
    </source>
</reference>
<feature type="compositionally biased region" description="Polar residues" evidence="1">
    <location>
        <begin position="1"/>
        <end position="13"/>
    </location>
</feature>
<dbReference type="Proteomes" id="UP000003113">
    <property type="component" value="Unassembled WGS sequence"/>
</dbReference>
<dbReference type="PATRIC" id="fig|477184.5.peg.3014"/>
<comment type="caution">
    <text evidence="2">The sequence shown here is derived from an EMBL/GenBank/DDBJ whole genome shotgun (WGS) entry which is preliminary data.</text>
</comment>
<accession>H0F8F8</accession>
<name>H0F8F8_9BURK</name>
<sequence length="39" mass="4174">MKPSDASENTQGNEVHEEDLEPTDTTDADDDPDSAGRPS</sequence>
<evidence type="ECO:0000313" key="3">
    <source>
        <dbReference type="Proteomes" id="UP000003113"/>
    </source>
</evidence>